<evidence type="ECO:0000313" key="1">
    <source>
        <dbReference type="EMBL" id="GJS50952.1"/>
    </source>
</evidence>
<reference evidence="1" key="1">
    <citation type="journal article" date="2022" name="Int. J. Mol. Sci.">
        <title>Draft Genome of Tanacetum Coccineum: Genomic Comparison of Closely Related Tanacetum-Family Plants.</title>
        <authorList>
            <person name="Yamashiro T."/>
            <person name="Shiraishi A."/>
            <person name="Nakayama K."/>
            <person name="Satake H."/>
        </authorList>
    </citation>
    <scope>NUCLEOTIDE SEQUENCE</scope>
</reference>
<protein>
    <submittedName>
        <fullName evidence="1">Protein longifolia 1</fullName>
    </submittedName>
</protein>
<sequence>MVAFSIDTTGTSGGIAHRIKAKFRPLKNGCYLISPAPFCDPNRFSGSFTNNPLIRSRAWKLTCGVSGNSRLCRTTLANVSSLPEPLKGEQDTRGFQQMSWIRLLFVQPQAVEMARLMQKGSLHLEPAHGPDILREDESHDGIYMEDSPWPVKHMQKTLKDDSIQVIKEQCEMPDDVIPNTLSFGVSSEINHKKLRNIEHLVQKLTRLNSTHDEAHTDYIASLCENTKPDDSSCKEVSFSDKQHMKKKKEDASLHEEDDGLKTILWEEVLNRAESRTDYDGTKSIRFSWLREKLIIGHCLVLSRLVVRARYISGGTDIVKKQIAYCLLFSLIISLISNALSASPDTISILSHNASFSRDGSIRIQIDFSALR</sequence>
<accession>A0ABQ4WDP7</accession>
<dbReference type="EMBL" id="BQNB010008552">
    <property type="protein sequence ID" value="GJS50952.1"/>
    <property type="molecule type" value="Genomic_DNA"/>
</dbReference>
<keyword evidence="2" id="KW-1185">Reference proteome</keyword>
<dbReference type="PANTHER" id="PTHR31680">
    <property type="entry name" value="LONGIFOLIA PROTEIN"/>
    <property type="match status" value="1"/>
</dbReference>
<reference evidence="1" key="2">
    <citation type="submission" date="2022-01" db="EMBL/GenBank/DDBJ databases">
        <authorList>
            <person name="Yamashiro T."/>
            <person name="Shiraishi A."/>
            <person name="Satake H."/>
            <person name="Nakayama K."/>
        </authorList>
    </citation>
    <scope>NUCLEOTIDE SEQUENCE</scope>
</reference>
<dbReference type="InterPro" id="IPR033334">
    <property type="entry name" value="LNG1/2"/>
</dbReference>
<organism evidence="1 2">
    <name type="scientific">Tanacetum coccineum</name>
    <dbReference type="NCBI Taxonomy" id="301880"/>
    <lineage>
        <taxon>Eukaryota</taxon>
        <taxon>Viridiplantae</taxon>
        <taxon>Streptophyta</taxon>
        <taxon>Embryophyta</taxon>
        <taxon>Tracheophyta</taxon>
        <taxon>Spermatophyta</taxon>
        <taxon>Magnoliopsida</taxon>
        <taxon>eudicotyledons</taxon>
        <taxon>Gunneridae</taxon>
        <taxon>Pentapetalae</taxon>
        <taxon>asterids</taxon>
        <taxon>campanulids</taxon>
        <taxon>Asterales</taxon>
        <taxon>Asteraceae</taxon>
        <taxon>Asteroideae</taxon>
        <taxon>Anthemideae</taxon>
        <taxon>Anthemidinae</taxon>
        <taxon>Tanacetum</taxon>
    </lineage>
</organism>
<evidence type="ECO:0000313" key="2">
    <source>
        <dbReference type="Proteomes" id="UP001151760"/>
    </source>
</evidence>
<comment type="caution">
    <text evidence="1">The sequence shown here is derived from an EMBL/GenBank/DDBJ whole genome shotgun (WGS) entry which is preliminary data.</text>
</comment>
<dbReference type="PANTHER" id="PTHR31680:SF4">
    <property type="entry name" value="LONGIFOLIA PROTEIN"/>
    <property type="match status" value="1"/>
</dbReference>
<gene>
    <name evidence="1" type="ORF">Tco_0624314</name>
</gene>
<proteinExistence type="predicted"/>
<name>A0ABQ4WDP7_9ASTR</name>
<dbReference type="Proteomes" id="UP001151760">
    <property type="component" value="Unassembled WGS sequence"/>
</dbReference>